<evidence type="ECO:0000313" key="5">
    <source>
        <dbReference type="Proteomes" id="UP000015101"/>
    </source>
</evidence>
<dbReference type="eggNOG" id="KOG2667">
    <property type="taxonomic scope" value="Eukaryota"/>
</dbReference>
<evidence type="ECO:0000313" key="4">
    <source>
        <dbReference type="EnsemblMetazoa" id="HelroP91882"/>
    </source>
</evidence>
<dbReference type="EMBL" id="KB095883">
    <property type="protein sequence ID" value="ESO10383.1"/>
    <property type="molecule type" value="Genomic_DNA"/>
</dbReference>
<dbReference type="EnsemblMetazoa" id="HelroT91882">
    <property type="protein sequence ID" value="HelroP91882"/>
    <property type="gene ID" value="HelroG91882"/>
</dbReference>
<evidence type="ECO:0000313" key="3">
    <source>
        <dbReference type="EMBL" id="ESO10383.1"/>
    </source>
</evidence>
<protein>
    <recommendedName>
        <fullName evidence="2">Endoplasmic reticulum vesicle transporter C-terminal domain-containing protein</fullName>
    </recommendedName>
</protein>
<dbReference type="GeneID" id="20217298"/>
<dbReference type="Pfam" id="PF07970">
    <property type="entry name" value="COPIIcoated_ERV"/>
    <property type="match status" value="1"/>
</dbReference>
<dbReference type="CTD" id="20217298"/>
<keyword evidence="5" id="KW-1185">Reference proteome</keyword>
<accession>T1G8A1</accession>
<dbReference type="Proteomes" id="UP000015101">
    <property type="component" value="Unassembled WGS sequence"/>
</dbReference>
<dbReference type="AlphaFoldDB" id="T1G8A1"/>
<keyword evidence="1" id="KW-0472">Membrane</keyword>
<dbReference type="STRING" id="6412.T1G8A1"/>
<dbReference type="HOGENOM" id="CLU_160391_0_0_1"/>
<evidence type="ECO:0000259" key="2">
    <source>
        <dbReference type="Pfam" id="PF07970"/>
    </source>
</evidence>
<dbReference type="InterPro" id="IPR045888">
    <property type="entry name" value="Erv"/>
</dbReference>
<proteinExistence type="predicted"/>
<dbReference type="PANTHER" id="PTHR10984">
    <property type="entry name" value="ENDOPLASMIC RETICULUM-GOLGI INTERMEDIATE COMPARTMENT PROTEIN"/>
    <property type="match status" value="1"/>
</dbReference>
<keyword evidence="1" id="KW-1133">Transmembrane helix</keyword>
<dbReference type="KEGG" id="hro:HELRODRAFT_91882"/>
<keyword evidence="1" id="KW-0812">Transmembrane</keyword>
<dbReference type="PANTHER" id="PTHR10984:SF36">
    <property type="entry name" value="ENDOPLASMIC RETICULUM-GOLGI INTERMEDIATE COMPARTMENT PROTEIN 1"/>
    <property type="match status" value="1"/>
</dbReference>
<dbReference type="OrthoDB" id="270930at2759"/>
<reference evidence="4" key="3">
    <citation type="submission" date="2015-06" db="UniProtKB">
        <authorList>
            <consortium name="EnsemblMetazoa"/>
        </authorList>
    </citation>
    <scope>IDENTIFICATION</scope>
</reference>
<dbReference type="RefSeq" id="XP_009011543.1">
    <property type="nucleotide sequence ID" value="XM_009013295.1"/>
</dbReference>
<name>T1G8A1_HELRO</name>
<sequence length="110" mass="12745">LNTHEYFLKIVPSYMVDEYGKKLPHAYQYTFAHREMIQMGHGHQITPVIWFRYDMNPITVRYIYKSKPLYSFLTTVCAIVGGTFTVASIIDSVLFTASELFKKVQLGKLS</sequence>
<feature type="transmembrane region" description="Helical" evidence="1">
    <location>
        <begin position="69"/>
        <end position="90"/>
    </location>
</feature>
<gene>
    <name evidence="4" type="primary">20217298</name>
    <name evidence="3" type="ORF">HELRODRAFT_91882</name>
</gene>
<dbReference type="InParanoid" id="T1G8A1"/>
<reference evidence="5" key="1">
    <citation type="submission" date="2012-12" db="EMBL/GenBank/DDBJ databases">
        <authorList>
            <person name="Hellsten U."/>
            <person name="Grimwood J."/>
            <person name="Chapman J.A."/>
            <person name="Shapiro H."/>
            <person name="Aerts A."/>
            <person name="Otillar R.P."/>
            <person name="Terry A.Y."/>
            <person name="Boore J.L."/>
            <person name="Simakov O."/>
            <person name="Marletaz F."/>
            <person name="Cho S.-J."/>
            <person name="Edsinger-Gonzales E."/>
            <person name="Havlak P."/>
            <person name="Kuo D.-H."/>
            <person name="Larsson T."/>
            <person name="Lv J."/>
            <person name="Arendt D."/>
            <person name="Savage R."/>
            <person name="Osoegawa K."/>
            <person name="de Jong P."/>
            <person name="Lindberg D.R."/>
            <person name="Seaver E.C."/>
            <person name="Weisblat D.A."/>
            <person name="Putnam N.H."/>
            <person name="Grigoriev I.V."/>
            <person name="Rokhsar D.S."/>
        </authorList>
    </citation>
    <scope>NUCLEOTIDE SEQUENCE</scope>
</reference>
<dbReference type="InterPro" id="IPR012936">
    <property type="entry name" value="Erv_C"/>
</dbReference>
<reference evidence="3 5" key="2">
    <citation type="journal article" date="2013" name="Nature">
        <title>Insights into bilaterian evolution from three spiralian genomes.</title>
        <authorList>
            <person name="Simakov O."/>
            <person name="Marletaz F."/>
            <person name="Cho S.J."/>
            <person name="Edsinger-Gonzales E."/>
            <person name="Havlak P."/>
            <person name="Hellsten U."/>
            <person name="Kuo D.H."/>
            <person name="Larsson T."/>
            <person name="Lv J."/>
            <person name="Arendt D."/>
            <person name="Savage R."/>
            <person name="Osoegawa K."/>
            <person name="de Jong P."/>
            <person name="Grimwood J."/>
            <person name="Chapman J.A."/>
            <person name="Shapiro H."/>
            <person name="Aerts A."/>
            <person name="Otillar R.P."/>
            <person name="Terry A.Y."/>
            <person name="Boore J.L."/>
            <person name="Grigoriev I.V."/>
            <person name="Lindberg D.R."/>
            <person name="Seaver E.C."/>
            <person name="Weisblat D.A."/>
            <person name="Putnam N.H."/>
            <person name="Rokhsar D.S."/>
        </authorList>
    </citation>
    <scope>NUCLEOTIDE SEQUENCE</scope>
</reference>
<feature type="domain" description="Endoplasmic reticulum vesicle transporter C-terminal" evidence="2">
    <location>
        <begin position="4"/>
        <end position="91"/>
    </location>
</feature>
<organism evidence="4 5">
    <name type="scientific">Helobdella robusta</name>
    <name type="common">Californian leech</name>
    <dbReference type="NCBI Taxonomy" id="6412"/>
    <lineage>
        <taxon>Eukaryota</taxon>
        <taxon>Metazoa</taxon>
        <taxon>Spiralia</taxon>
        <taxon>Lophotrochozoa</taxon>
        <taxon>Annelida</taxon>
        <taxon>Clitellata</taxon>
        <taxon>Hirudinea</taxon>
        <taxon>Rhynchobdellida</taxon>
        <taxon>Glossiphoniidae</taxon>
        <taxon>Helobdella</taxon>
    </lineage>
</organism>
<dbReference type="EMBL" id="AMQM01008954">
    <property type="status" value="NOT_ANNOTATED_CDS"/>
    <property type="molecule type" value="Genomic_DNA"/>
</dbReference>
<evidence type="ECO:0000256" key="1">
    <source>
        <dbReference type="SAM" id="Phobius"/>
    </source>
</evidence>